<evidence type="ECO:0000256" key="1">
    <source>
        <dbReference type="ARBA" id="ARBA00004141"/>
    </source>
</evidence>
<protein>
    <submittedName>
        <fullName evidence="9">Lycopene cyclase domain-containing protein</fullName>
    </submittedName>
</protein>
<keyword evidence="10" id="KW-1185">Reference proteome</keyword>
<feature type="transmembrane region" description="Helical" evidence="8">
    <location>
        <begin position="6"/>
        <end position="24"/>
    </location>
</feature>
<dbReference type="GeneID" id="74944140"/>
<feature type="transmembrane region" description="Helical" evidence="8">
    <location>
        <begin position="175"/>
        <end position="201"/>
    </location>
</feature>
<evidence type="ECO:0000313" key="9">
    <source>
        <dbReference type="EMBL" id="UWM53804.1"/>
    </source>
</evidence>
<dbReference type="KEGG" id="ssai:N0B31_16920"/>
<evidence type="ECO:0000256" key="8">
    <source>
        <dbReference type="SAM" id="Phobius"/>
    </source>
</evidence>
<dbReference type="EMBL" id="CP104003">
    <property type="protein sequence ID" value="UWM53804.1"/>
    <property type="molecule type" value="Genomic_DNA"/>
</dbReference>
<reference evidence="9" key="1">
    <citation type="submission" date="2022-09" db="EMBL/GenBank/DDBJ databases">
        <title>Diverse halophilic archaea isolated from saline environments.</title>
        <authorList>
            <person name="Cui H.-L."/>
        </authorList>
    </citation>
    <scope>NUCLEOTIDE SEQUENCE</scope>
    <source>
        <strain evidence="9">ZS-35-S2</strain>
    </source>
</reference>
<evidence type="ECO:0000313" key="10">
    <source>
        <dbReference type="Proteomes" id="UP001057580"/>
    </source>
</evidence>
<evidence type="ECO:0000256" key="2">
    <source>
        <dbReference type="ARBA" id="ARBA00004829"/>
    </source>
</evidence>
<dbReference type="AlphaFoldDB" id="A0A9E7R182"/>
<sequence length="246" mass="27286">MTLTYLQFHALFLLPALAVLGVTARRARTRVEVPSLYGFDARAVGIGILAVAAFVYTTPWDNYLIAQGVWGYGEGAVFATFGHAPLGEYLFFVVQTVLTALWLYTVGVDVSDLRITAPQRALGVGAGGVVSVVGWWFAATDAGFYLGTLLIWAGPVLALQWGFGWTYLVRHWRTVTVAVGVPTLYLWILDTYAIRTGIWHISDRYTLGVDLPGLGLPIEEAVFFLVTNVFVVQGLVLWEWVIRRWR</sequence>
<dbReference type="GO" id="GO:0016117">
    <property type="term" value="P:carotenoid biosynthetic process"/>
    <property type="evidence" value="ECO:0007669"/>
    <property type="project" value="UniProtKB-KW"/>
</dbReference>
<keyword evidence="6 8" id="KW-0472">Membrane</keyword>
<dbReference type="GO" id="GO:0016872">
    <property type="term" value="F:intramolecular lyase activity"/>
    <property type="evidence" value="ECO:0007669"/>
    <property type="project" value="InterPro"/>
</dbReference>
<name>A0A9E7R182_9EURY</name>
<comment type="subcellular location">
    <subcellularLocation>
        <location evidence="1">Membrane</location>
        <topology evidence="1">Multi-pass membrane protein</topology>
    </subcellularLocation>
</comment>
<feature type="transmembrane region" description="Helical" evidence="8">
    <location>
        <begin position="144"/>
        <end position="163"/>
    </location>
</feature>
<keyword evidence="3 8" id="KW-0812">Transmembrane</keyword>
<evidence type="ECO:0000256" key="7">
    <source>
        <dbReference type="ARBA" id="ARBA00023235"/>
    </source>
</evidence>
<keyword evidence="5 8" id="KW-1133">Transmembrane helix</keyword>
<dbReference type="Proteomes" id="UP001057580">
    <property type="component" value="Chromosome"/>
</dbReference>
<evidence type="ECO:0000256" key="5">
    <source>
        <dbReference type="ARBA" id="ARBA00022989"/>
    </source>
</evidence>
<dbReference type="InterPro" id="IPR017825">
    <property type="entry name" value="Lycopene_cyclase_dom"/>
</dbReference>
<dbReference type="RefSeq" id="WP_260592798.1">
    <property type="nucleotide sequence ID" value="NZ_CP104003.1"/>
</dbReference>
<accession>A0A9E7R182</accession>
<feature type="transmembrane region" description="Helical" evidence="8">
    <location>
        <begin position="36"/>
        <end position="56"/>
    </location>
</feature>
<evidence type="ECO:0000256" key="4">
    <source>
        <dbReference type="ARBA" id="ARBA00022746"/>
    </source>
</evidence>
<dbReference type="NCBIfam" id="TIGR03462">
    <property type="entry name" value="CarR_dom_SF"/>
    <property type="match status" value="2"/>
</dbReference>
<gene>
    <name evidence="9" type="ORF">N0B31_16920</name>
</gene>
<evidence type="ECO:0000256" key="6">
    <source>
        <dbReference type="ARBA" id="ARBA00023136"/>
    </source>
</evidence>
<feature type="transmembrane region" description="Helical" evidence="8">
    <location>
        <begin position="120"/>
        <end position="138"/>
    </location>
</feature>
<keyword evidence="4" id="KW-0125">Carotenoid biosynthesis</keyword>
<keyword evidence="7" id="KW-0413">Isomerase</keyword>
<comment type="pathway">
    <text evidence="2">Carotenoid biosynthesis.</text>
</comment>
<dbReference type="GO" id="GO:0045436">
    <property type="term" value="F:lycopene beta cyclase activity"/>
    <property type="evidence" value="ECO:0007669"/>
    <property type="project" value="UniProtKB-ARBA"/>
</dbReference>
<feature type="transmembrane region" description="Helical" evidence="8">
    <location>
        <begin position="221"/>
        <end position="242"/>
    </location>
</feature>
<organism evidence="9 10">
    <name type="scientific">Salinirubellus salinus</name>
    <dbReference type="NCBI Taxonomy" id="1364945"/>
    <lineage>
        <taxon>Archaea</taxon>
        <taxon>Methanobacteriati</taxon>
        <taxon>Methanobacteriota</taxon>
        <taxon>Stenosarchaea group</taxon>
        <taxon>Halobacteria</taxon>
        <taxon>Halobacteriales</taxon>
        <taxon>Natronomonadaceae</taxon>
        <taxon>Salinirubellus</taxon>
    </lineage>
</organism>
<feature type="transmembrane region" description="Helical" evidence="8">
    <location>
        <begin position="89"/>
        <end position="108"/>
    </location>
</feature>
<proteinExistence type="predicted"/>
<dbReference type="GO" id="GO:0016020">
    <property type="term" value="C:membrane"/>
    <property type="evidence" value="ECO:0007669"/>
    <property type="project" value="UniProtKB-SubCell"/>
</dbReference>
<evidence type="ECO:0000256" key="3">
    <source>
        <dbReference type="ARBA" id="ARBA00022692"/>
    </source>
</evidence>